<evidence type="ECO:0000313" key="4">
    <source>
        <dbReference type="EMBL" id="AXA33812.1"/>
    </source>
</evidence>
<accession>A0A2Z4XZA2</accession>
<keyword evidence="7" id="KW-1185">Reference proteome</keyword>
<dbReference type="InterPro" id="IPR013783">
    <property type="entry name" value="Ig-like_fold"/>
</dbReference>
<dbReference type="InterPro" id="IPR013780">
    <property type="entry name" value="Glyco_hydro_b"/>
</dbReference>
<organism evidence="4 6">
    <name type="scientific">Francisella adeliensis</name>
    <dbReference type="NCBI Taxonomy" id="2007306"/>
    <lineage>
        <taxon>Bacteria</taxon>
        <taxon>Pseudomonadati</taxon>
        <taxon>Pseudomonadota</taxon>
        <taxon>Gammaproteobacteria</taxon>
        <taxon>Thiotrichales</taxon>
        <taxon>Francisellaceae</taxon>
        <taxon>Francisella</taxon>
    </lineage>
</organism>
<dbReference type="Proteomes" id="UP000251120">
    <property type="component" value="Chromosome"/>
</dbReference>
<dbReference type="SUPFAM" id="SSF81296">
    <property type="entry name" value="E set domains"/>
    <property type="match status" value="1"/>
</dbReference>
<feature type="domain" description="Glycosyl hydrolase family 13 catalytic" evidence="3">
    <location>
        <begin position="552"/>
        <end position="959"/>
    </location>
</feature>
<dbReference type="Gene3D" id="2.60.40.1110">
    <property type="match status" value="1"/>
</dbReference>
<dbReference type="GO" id="GO:0005975">
    <property type="term" value="P:carbohydrate metabolic process"/>
    <property type="evidence" value="ECO:0007669"/>
    <property type="project" value="InterPro"/>
</dbReference>
<evidence type="ECO:0000313" key="7">
    <source>
        <dbReference type="Proteomes" id="UP000681131"/>
    </source>
</evidence>
<dbReference type="CDD" id="cd02860">
    <property type="entry name" value="E_set_Pullulanase"/>
    <property type="match status" value="1"/>
</dbReference>
<dbReference type="EMBL" id="CP021781">
    <property type="protein sequence ID" value="AXA33812.1"/>
    <property type="molecule type" value="Genomic_DNA"/>
</dbReference>
<dbReference type="Gene3D" id="3.20.20.80">
    <property type="entry name" value="Glycosidases"/>
    <property type="match status" value="1"/>
</dbReference>
<sequence>MDSKNKKIWLIDKDGNPSISHFKYQIHLDYETNTVQFRIQATGFINGFVVGDFNDWYKSKEFELSWVADTTDGSLWLTATTYNVKNLKETNDFSFTLIDLHGDEFRVSGCEKPFAPLSFKWVSHKKEMQIKASENTISKGYPLEIIAIKESVSGIQEIVDVDWQISPKPDGIKLVDNKLTISPKVDITKVEISCISKNNINIKATRDFIVNNEKRKGSLVHFIKKDRQYKGDNFCWDLWTYNEGKKAKPVELSYSNDFGVYNATNKANVIARKKRWADHWQDDWSEQTIAFDISSKADNYYIIHGDENIYTSLREAINRLNPTITYAVMDEPNKIAAYLSEKVRVGTIFELWINSKNIKDVCIVAKQNTKQLIFTNLPPDIKGSDLIEIRANNTFLPTKVVMGNYLDKFYYPNNDMGVVFNDENVSIRLWAPTAIKVDLLLFDEDNPNNSIDFNHIYQLKNEENYGTFFINLTREQCDNKYYLFKLYFDELDANGDKYTKTTYARDPYAYGLSINGQKGFILDIDNLELKPTDWDNQNFTEISNPQDAIIYEAHIRDFTISDDSGVEKLYKGKFLGAVQGNTKYIEQGQSVSTGIDSIVELGITHIHLLPIFDFSSVDETKLHKKNNRNWGYDPENYNAPDGSYSINPFDPSQRILGVRTMVQEFHNKNIGVVMDMVYNHMTDTTNLDKIVPKYYFRTDQCGRFTNGSGCGNEVASERPMVSKFIQDSVLHWVKNYKIDGLRFDLMELIDLDTIKNIVEKTKKINPSALIYGEPWKAADSPLMNCTYKGTQRNNDFAIFNDTFRDAVRGNNAPGNGFINGSTHNSELMGKVVEGLYGSVHTLTANANESVNYVDAHDNYTLWDQIEKSQNHSLKTGDYRKNLPENIFDNHIVRQNALAMSIVLTAQGIPFIHGGAEFLRTKHGDHNSYKSGDDINAYHWSDKLHNKVFFDFIKGLITIRRNHPALRMSSPEMIKNHLTISPAYNDYNSGVIIAHFKDYANGDSWKDIVIVYNATAIDNYDINAQLPTNDNDIWHIVANHEKAGEETITQAKIGEIPMLKSHSIMILRD</sequence>
<dbReference type="SMART" id="SM00642">
    <property type="entry name" value="Aamy"/>
    <property type="match status" value="1"/>
</dbReference>
<evidence type="ECO:0000313" key="6">
    <source>
        <dbReference type="Proteomes" id="UP000251120"/>
    </source>
</evidence>
<dbReference type="KEGG" id="fad:CDH04_05000"/>
<protein>
    <submittedName>
        <fullName evidence="4">Type I pullulanase</fullName>
        <ecNumber evidence="5">3.2.1.41</ecNumber>
    </submittedName>
</protein>
<dbReference type="PANTHER" id="PTHR43002">
    <property type="entry name" value="GLYCOGEN DEBRANCHING ENZYME"/>
    <property type="match status" value="1"/>
</dbReference>
<dbReference type="Gene3D" id="2.60.40.10">
    <property type="entry name" value="Immunoglobulins"/>
    <property type="match status" value="1"/>
</dbReference>
<dbReference type="SUPFAM" id="SSF49452">
    <property type="entry name" value="Starch-binding domain-like"/>
    <property type="match status" value="1"/>
</dbReference>
<evidence type="ECO:0000313" key="5">
    <source>
        <dbReference type="EMBL" id="QIW12047.1"/>
    </source>
</evidence>
<dbReference type="InterPro" id="IPR049117">
    <property type="entry name" value="pulA_all-beta"/>
</dbReference>
<dbReference type="Pfam" id="PF00128">
    <property type="entry name" value="Alpha-amylase"/>
    <property type="match status" value="1"/>
</dbReference>
<keyword evidence="2 5" id="KW-0326">Glycosidase</keyword>
<dbReference type="OrthoDB" id="3236218at2"/>
<reference evidence="4 6" key="1">
    <citation type="submission" date="2017-06" db="EMBL/GenBank/DDBJ databases">
        <title>Complete genome of Francisella adeliensis.</title>
        <authorList>
            <person name="Vallesi A."/>
            <person name="Sjodin A."/>
        </authorList>
    </citation>
    <scope>NUCLEOTIDE SEQUENCE [LARGE SCALE GENOMIC DNA]</scope>
    <source>
        <strain evidence="4 6">FDC440</strain>
    </source>
</reference>
<name>A0A2Z4XZA2_9GAMM</name>
<comment type="similarity">
    <text evidence="1">Belongs to the glycosyl hydrolase 13 family.</text>
</comment>
<gene>
    <name evidence="4" type="primary">pulA</name>
    <name evidence="4" type="ORF">CDH04_05000</name>
    <name evidence="5" type="ORF">FZC43_05005</name>
</gene>
<keyword evidence="5" id="KW-0378">Hydrolase</keyword>
<dbReference type="SUPFAM" id="SSF51445">
    <property type="entry name" value="(Trans)glycosidases"/>
    <property type="match status" value="1"/>
</dbReference>
<dbReference type="InterPro" id="IPR011840">
    <property type="entry name" value="PulA_typeI"/>
</dbReference>
<dbReference type="NCBIfam" id="TIGR02104">
    <property type="entry name" value="pulA_typeI"/>
    <property type="match status" value="1"/>
</dbReference>
<dbReference type="InterPro" id="IPR017853">
    <property type="entry name" value="GH"/>
</dbReference>
<dbReference type="EMBL" id="CP043424">
    <property type="protein sequence ID" value="QIW12047.1"/>
    <property type="molecule type" value="Genomic_DNA"/>
</dbReference>
<dbReference type="Gene3D" id="2.60.40.1180">
    <property type="entry name" value="Golgi alpha-mannosidase II"/>
    <property type="match status" value="1"/>
</dbReference>
<dbReference type="CDD" id="cd11341">
    <property type="entry name" value="AmyAc_Pullulanase_LD-like"/>
    <property type="match status" value="1"/>
</dbReference>
<dbReference type="InterPro" id="IPR006047">
    <property type="entry name" value="GH13_cat_dom"/>
</dbReference>
<dbReference type="InterPro" id="IPR014756">
    <property type="entry name" value="Ig_E-set"/>
</dbReference>
<dbReference type="InterPro" id="IPR013784">
    <property type="entry name" value="Carb-bd-like_fold"/>
</dbReference>
<dbReference type="InterPro" id="IPR004193">
    <property type="entry name" value="Glyco_hydro_13_N"/>
</dbReference>
<dbReference type="Proteomes" id="UP000681131">
    <property type="component" value="Chromosome"/>
</dbReference>
<dbReference type="EC" id="3.2.1.41" evidence="5"/>
<evidence type="ECO:0000256" key="1">
    <source>
        <dbReference type="ARBA" id="ARBA00008061"/>
    </source>
</evidence>
<evidence type="ECO:0000259" key="3">
    <source>
        <dbReference type="SMART" id="SM00642"/>
    </source>
</evidence>
<reference evidence="5 7" key="2">
    <citation type="submission" date="2019-08" db="EMBL/GenBank/DDBJ databases">
        <title>Complete genome sequences of Francisella adeliensis (FSC1325 and FSC1326).</title>
        <authorList>
            <person name="Ohrman C."/>
            <person name="Uneklint I."/>
            <person name="Vallesi A."/>
            <person name="Karlsson L."/>
            <person name="Sjodin A."/>
        </authorList>
    </citation>
    <scope>NUCLEOTIDE SEQUENCE [LARGE SCALE GENOMIC DNA]</scope>
    <source>
        <strain evidence="5 7">FSC1325</strain>
    </source>
</reference>
<dbReference type="AlphaFoldDB" id="A0A2Z4XZA2"/>
<dbReference type="GO" id="GO:0030246">
    <property type="term" value="F:carbohydrate binding"/>
    <property type="evidence" value="ECO:0007669"/>
    <property type="project" value="InterPro"/>
</dbReference>
<proteinExistence type="inferred from homology"/>
<dbReference type="RefSeq" id="WP_112869986.1">
    <property type="nucleotide sequence ID" value="NZ_CP021781.1"/>
</dbReference>
<evidence type="ECO:0000256" key="2">
    <source>
        <dbReference type="ARBA" id="ARBA00023295"/>
    </source>
</evidence>
<dbReference type="GO" id="GO:0051060">
    <property type="term" value="F:pullulanase activity"/>
    <property type="evidence" value="ECO:0007669"/>
    <property type="project" value="UniProtKB-EC"/>
</dbReference>
<dbReference type="Pfam" id="PF02922">
    <property type="entry name" value="CBM_48"/>
    <property type="match status" value="1"/>
</dbReference>
<dbReference type="Pfam" id="PF21653">
    <property type="entry name" value="pulA_all-beta"/>
    <property type="match status" value="1"/>
</dbReference>